<protein>
    <recommendedName>
        <fullName evidence="3">MSHA biogenesis protein MshC</fullName>
    </recommendedName>
</protein>
<reference evidence="2" key="1">
    <citation type="submission" date="2016-11" db="EMBL/GenBank/DDBJ databases">
        <authorList>
            <person name="Sisinthy S."/>
            <person name="Ara S."/>
            <person name="Gundlapally S.R."/>
        </authorList>
    </citation>
    <scope>NUCLEOTIDE SEQUENCE [LARGE SCALE GENOMIC DNA]</scope>
    <source>
        <strain evidence="2">V1-41</strain>
    </source>
</reference>
<organism evidence="1 2">
    <name type="scientific">Oceanisphaera arctica</name>
    <dbReference type="NCBI Taxonomy" id="641510"/>
    <lineage>
        <taxon>Bacteria</taxon>
        <taxon>Pseudomonadati</taxon>
        <taxon>Pseudomonadota</taxon>
        <taxon>Gammaproteobacteria</taxon>
        <taxon>Aeromonadales</taxon>
        <taxon>Aeromonadaceae</taxon>
        <taxon>Oceanisphaera</taxon>
    </lineage>
</organism>
<gene>
    <name evidence="1" type="ORF">UN63_01955</name>
</gene>
<dbReference type="InterPro" id="IPR012902">
    <property type="entry name" value="N_methyl_site"/>
</dbReference>
<accession>A0A2P5TR75</accession>
<dbReference type="Gene3D" id="3.30.700.10">
    <property type="entry name" value="Glycoprotein, Type 4 Pilin"/>
    <property type="match status" value="1"/>
</dbReference>
<name>A0A2P5TR75_9GAMM</name>
<proteinExistence type="predicted"/>
<dbReference type="SUPFAM" id="SSF54523">
    <property type="entry name" value="Pili subunits"/>
    <property type="match status" value="1"/>
</dbReference>
<dbReference type="InterPro" id="IPR045584">
    <property type="entry name" value="Pilin-like"/>
</dbReference>
<dbReference type="NCBIfam" id="TIGR02532">
    <property type="entry name" value="IV_pilin_GFxxxE"/>
    <property type="match status" value="1"/>
</dbReference>
<dbReference type="EMBL" id="MPZM01000002">
    <property type="protein sequence ID" value="PPL18298.1"/>
    <property type="molecule type" value="Genomic_DNA"/>
</dbReference>
<dbReference type="RefSeq" id="WP_104485108.1">
    <property type="nucleotide sequence ID" value="NZ_BMYB01000006.1"/>
</dbReference>
<dbReference type="Pfam" id="PF07963">
    <property type="entry name" value="N_methyl"/>
    <property type="match status" value="1"/>
</dbReference>
<dbReference type="Proteomes" id="UP000242231">
    <property type="component" value="Unassembled WGS sequence"/>
</dbReference>
<sequence>MKSSGFTLIELLAVLVLLGILTAVALPRLSFGPDIEQRLNADRLVSLLRLTQLRAMNDPDAFTLNQPLNQCGRLVITSARFGIAENCDNALADSYPPQGPLLGINQPQAIGATETFPVIIQFGTTVSGGLLSEDAWLGRPYIEQAGSLVRMTSPVDITLGGVTVRIETEGYIHALP</sequence>
<keyword evidence="2" id="KW-1185">Reference proteome</keyword>
<dbReference type="PROSITE" id="PS00409">
    <property type="entry name" value="PROKAR_NTER_METHYL"/>
    <property type="match status" value="1"/>
</dbReference>
<evidence type="ECO:0000313" key="2">
    <source>
        <dbReference type="Proteomes" id="UP000242231"/>
    </source>
</evidence>
<evidence type="ECO:0008006" key="3">
    <source>
        <dbReference type="Google" id="ProtNLM"/>
    </source>
</evidence>
<comment type="caution">
    <text evidence="1">The sequence shown here is derived from an EMBL/GenBank/DDBJ whole genome shotgun (WGS) entry which is preliminary data.</text>
</comment>
<dbReference type="AlphaFoldDB" id="A0A2P5TR75"/>
<dbReference type="OrthoDB" id="5600765at2"/>
<evidence type="ECO:0000313" key="1">
    <source>
        <dbReference type="EMBL" id="PPL18298.1"/>
    </source>
</evidence>